<keyword evidence="3" id="KW-1185">Reference proteome</keyword>
<feature type="compositionally biased region" description="Basic and acidic residues" evidence="1">
    <location>
        <begin position="71"/>
        <end position="83"/>
    </location>
</feature>
<name>A0A3A8MZB8_9BACT</name>
<feature type="non-terminal residue" evidence="2">
    <location>
        <position position="110"/>
    </location>
</feature>
<accession>A0A3A8MZB8</accession>
<comment type="caution">
    <text evidence="2">The sequence shown here is derived from an EMBL/GenBank/DDBJ whole genome shotgun (WGS) entry which is preliminary data.</text>
</comment>
<dbReference type="AlphaFoldDB" id="A0A3A8MZB8"/>
<evidence type="ECO:0000256" key="1">
    <source>
        <dbReference type="SAM" id="MobiDB-lite"/>
    </source>
</evidence>
<reference evidence="3" key="1">
    <citation type="submission" date="2018-09" db="EMBL/GenBank/DDBJ databases">
        <authorList>
            <person name="Livingstone P.G."/>
            <person name="Whitworth D.E."/>
        </authorList>
    </citation>
    <scope>NUCLEOTIDE SEQUENCE [LARGE SCALE GENOMIC DNA]</scope>
    <source>
        <strain evidence="3">CA051B</strain>
    </source>
</reference>
<feature type="compositionally biased region" description="Acidic residues" evidence="1">
    <location>
        <begin position="53"/>
        <end position="63"/>
    </location>
</feature>
<feature type="region of interest" description="Disordered" evidence="1">
    <location>
        <begin position="1"/>
        <end position="83"/>
    </location>
</feature>
<dbReference type="EMBL" id="RAWB01000944">
    <property type="protein sequence ID" value="RKH37173.1"/>
    <property type="molecule type" value="Genomic_DNA"/>
</dbReference>
<gene>
    <name evidence="2" type="ORF">D7V93_42320</name>
</gene>
<dbReference type="Proteomes" id="UP000272888">
    <property type="component" value="Unassembled WGS sequence"/>
</dbReference>
<proteinExistence type="predicted"/>
<sequence>MPPRATRRPGPPQAPPPADDWGFNQGGRDATEDPFSEPAGKEPADFDATSSGEEPEASDEEGDGMAGIEANGDREPHQVRRDKIYDTLDGIADGISAAAGVAGARNPAVG</sequence>
<protein>
    <submittedName>
        <fullName evidence="2">Uncharacterized protein</fullName>
    </submittedName>
</protein>
<evidence type="ECO:0000313" key="3">
    <source>
        <dbReference type="Proteomes" id="UP000272888"/>
    </source>
</evidence>
<feature type="compositionally biased region" description="Pro residues" evidence="1">
    <location>
        <begin position="1"/>
        <end position="18"/>
    </location>
</feature>
<organism evidence="2 3">
    <name type="scientific">Corallococcus llansteffanensis</name>
    <dbReference type="NCBI Taxonomy" id="2316731"/>
    <lineage>
        <taxon>Bacteria</taxon>
        <taxon>Pseudomonadati</taxon>
        <taxon>Myxococcota</taxon>
        <taxon>Myxococcia</taxon>
        <taxon>Myxococcales</taxon>
        <taxon>Cystobacterineae</taxon>
        <taxon>Myxococcaceae</taxon>
        <taxon>Corallococcus</taxon>
    </lineage>
</organism>
<evidence type="ECO:0000313" key="2">
    <source>
        <dbReference type="EMBL" id="RKH37173.1"/>
    </source>
</evidence>